<sequence length="140" mass="15141">MENVCNRYRNEEVCNNPHISPIEEAYDTQELLEDFAFPASRVEAQLRGGAGDGGGTAAVAVCPGPDALRAALDLLVALCTQCPENLATCAALLSDMFYADQPPLQEWEYLPPVGPRPRGGFVGLQERWSDLLYELGAAAE</sequence>
<protein>
    <submittedName>
        <fullName evidence="1">Uncharacterized protein</fullName>
    </submittedName>
</protein>
<evidence type="ECO:0000313" key="1">
    <source>
        <dbReference type="EMBL" id="KAH6937895.1"/>
    </source>
</evidence>
<organism evidence="1 2">
    <name type="scientific">Hyalomma asiaticum</name>
    <name type="common">Tick</name>
    <dbReference type="NCBI Taxonomy" id="266040"/>
    <lineage>
        <taxon>Eukaryota</taxon>
        <taxon>Metazoa</taxon>
        <taxon>Ecdysozoa</taxon>
        <taxon>Arthropoda</taxon>
        <taxon>Chelicerata</taxon>
        <taxon>Arachnida</taxon>
        <taxon>Acari</taxon>
        <taxon>Parasitiformes</taxon>
        <taxon>Ixodida</taxon>
        <taxon>Ixodoidea</taxon>
        <taxon>Ixodidae</taxon>
        <taxon>Hyalomminae</taxon>
        <taxon>Hyalomma</taxon>
    </lineage>
</organism>
<keyword evidence="2" id="KW-1185">Reference proteome</keyword>
<proteinExistence type="predicted"/>
<name>A0ACB7STF7_HYAAI</name>
<comment type="caution">
    <text evidence="1">The sequence shown here is derived from an EMBL/GenBank/DDBJ whole genome shotgun (WGS) entry which is preliminary data.</text>
</comment>
<evidence type="ECO:0000313" key="2">
    <source>
        <dbReference type="Proteomes" id="UP000821845"/>
    </source>
</evidence>
<dbReference type="Proteomes" id="UP000821845">
    <property type="component" value="Chromosome 2"/>
</dbReference>
<accession>A0ACB7STF7</accession>
<dbReference type="EMBL" id="CM023482">
    <property type="protein sequence ID" value="KAH6937895.1"/>
    <property type="molecule type" value="Genomic_DNA"/>
</dbReference>
<gene>
    <name evidence="1" type="ORF">HPB50_004977</name>
</gene>
<reference evidence="1" key="1">
    <citation type="submission" date="2020-05" db="EMBL/GenBank/DDBJ databases">
        <title>Large-scale comparative analyses of tick genomes elucidate their genetic diversity and vector capacities.</title>
        <authorList>
            <person name="Jia N."/>
            <person name="Wang J."/>
            <person name="Shi W."/>
            <person name="Du L."/>
            <person name="Sun Y."/>
            <person name="Zhan W."/>
            <person name="Jiang J."/>
            <person name="Wang Q."/>
            <person name="Zhang B."/>
            <person name="Ji P."/>
            <person name="Sakyi L.B."/>
            <person name="Cui X."/>
            <person name="Yuan T."/>
            <person name="Jiang B."/>
            <person name="Yang W."/>
            <person name="Lam T.T.-Y."/>
            <person name="Chang Q."/>
            <person name="Ding S."/>
            <person name="Wang X."/>
            <person name="Zhu J."/>
            <person name="Ruan X."/>
            <person name="Zhao L."/>
            <person name="Wei J."/>
            <person name="Que T."/>
            <person name="Du C."/>
            <person name="Cheng J."/>
            <person name="Dai P."/>
            <person name="Han X."/>
            <person name="Huang E."/>
            <person name="Gao Y."/>
            <person name="Liu J."/>
            <person name="Shao H."/>
            <person name="Ye R."/>
            <person name="Li L."/>
            <person name="Wei W."/>
            <person name="Wang X."/>
            <person name="Wang C."/>
            <person name="Yang T."/>
            <person name="Huo Q."/>
            <person name="Li W."/>
            <person name="Guo W."/>
            <person name="Chen H."/>
            <person name="Zhou L."/>
            <person name="Ni X."/>
            <person name="Tian J."/>
            <person name="Zhou Y."/>
            <person name="Sheng Y."/>
            <person name="Liu T."/>
            <person name="Pan Y."/>
            <person name="Xia L."/>
            <person name="Li J."/>
            <person name="Zhao F."/>
            <person name="Cao W."/>
        </authorList>
    </citation>
    <scope>NUCLEOTIDE SEQUENCE</scope>
    <source>
        <strain evidence="1">Hyas-2018</strain>
    </source>
</reference>